<accession>V6LMN3</accession>
<evidence type="ECO:0000256" key="1">
    <source>
        <dbReference type="SAM" id="MobiDB-lite"/>
    </source>
</evidence>
<evidence type="ECO:0000313" key="3">
    <source>
        <dbReference type="EMBL" id="KAH0574552.1"/>
    </source>
</evidence>
<dbReference type="SUPFAM" id="SSF47473">
    <property type="entry name" value="EF-hand"/>
    <property type="match status" value="1"/>
</dbReference>
<dbReference type="OrthoDB" id="10253463at2759"/>
<feature type="region of interest" description="Disordered" evidence="1">
    <location>
        <begin position="328"/>
        <end position="364"/>
    </location>
</feature>
<name>V6LMN3_9EUKA</name>
<reference evidence="3" key="2">
    <citation type="submission" date="2020-12" db="EMBL/GenBank/DDBJ databases">
        <title>New Spironucleus salmonicida genome in near-complete chromosomes.</title>
        <authorList>
            <person name="Xu F."/>
            <person name="Kurt Z."/>
            <person name="Jimenez-Gonzalez A."/>
            <person name="Astvaldsson A."/>
            <person name="Andersson J.O."/>
            <person name="Svard S.G."/>
        </authorList>
    </citation>
    <scope>NUCLEOTIDE SEQUENCE</scope>
    <source>
        <strain evidence="3">ATCC 50377</strain>
    </source>
</reference>
<reference evidence="2 3" key="1">
    <citation type="journal article" date="2014" name="PLoS Genet.">
        <title>The Genome of Spironucleus salmonicida Highlights a Fish Pathogen Adapted to Fluctuating Environments.</title>
        <authorList>
            <person name="Xu F."/>
            <person name="Jerlstrom-Hultqvist J."/>
            <person name="Einarsson E."/>
            <person name="Astvaldsson A."/>
            <person name="Svard S.G."/>
            <person name="Andersson J.O."/>
        </authorList>
    </citation>
    <scope>NUCLEOTIDE SEQUENCE</scope>
    <source>
        <strain evidence="3">ATCC 50377</strain>
    </source>
</reference>
<evidence type="ECO:0008006" key="5">
    <source>
        <dbReference type="Google" id="ProtNLM"/>
    </source>
</evidence>
<keyword evidence="4" id="KW-1185">Reference proteome</keyword>
<protein>
    <recommendedName>
        <fullName evidence="5">EF-hand domain-containing protein</fullName>
    </recommendedName>
</protein>
<organism evidence="2">
    <name type="scientific">Spironucleus salmonicida</name>
    <dbReference type="NCBI Taxonomy" id="348837"/>
    <lineage>
        <taxon>Eukaryota</taxon>
        <taxon>Metamonada</taxon>
        <taxon>Diplomonadida</taxon>
        <taxon>Hexamitidae</taxon>
        <taxon>Hexamitinae</taxon>
        <taxon>Spironucleus</taxon>
    </lineage>
</organism>
<dbReference type="AlphaFoldDB" id="V6LMN3"/>
<dbReference type="EMBL" id="KI546085">
    <property type="protein sequence ID" value="EST45947.1"/>
    <property type="molecule type" value="Genomic_DNA"/>
</dbReference>
<evidence type="ECO:0000313" key="4">
    <source>
        <dbReference type="Proteomes" id="UP000018208"/>
    </source>
</evidence>
<dbReference type="VEuPathDB" id="GiardiaDB:SS50377_24510"/>
<sequence>MNSTFEEFARQKLSQHRASPMKTFLILDEDRDGLIVPSDIARFLSRFHVKSTFLSTSEISAWFNNCKNPLNGINMSQFAQFLQKKDTNNFHPKMINQRISSELITHLQQCLVQYQARLGVDFNGLYNALTGGKGFLYEHQMRRFFEIEYELKYGDLEWNRIMKIIKWNMNLQQISREELYDFLTGKIIGQEFKQGKNVISVDECVQEDYINGNNEYDYEGCEEFEEYVEDEQEEDFRPELAQSGVFRKQQVEYDQPGLKLQRVRPEGIQNRIDADLADQQRQKQEALLKLQEQQSKKRRKSHQHCVPPPPYAELLDKVGLEHLPCQKSNPKCASKKTSPQKQNNKSLPTQDIRLTEPQFQTSNTPKLNRDELILDSLPLNADPVQKFHSTSVQGTPDMLLNLVSQKIQQSGSPRNIFRKFDIRHTGKLSFRVFSEQIQQNFGIVLCPEQCKSLTQLLAPNAQYIDYQLFLRFYNAQSVVQQLANTKKVPSMCKQNEKIQQFMISNFSKKQAERQDEMVNFSSNGVETSRGKAQNLAQQNLAMSQIVKNDIVRKQFPTKQDLTFGKQYDFDEPIRYVDERVSSFRDNQNQYINNMQKSLHQQPFFPKDITTQRLAQSVIFREEDRMQNMTYSVANDTSSIQTKYDKKERSEFIKKVKLMLQARGDSIRKMLRESFTDRSELSSVDVIWFFRNKVGCSFSPAVILSTLGMQDGDFIRKPSILAAFGEEVKALR</sequence>
<evidence type="ECO:0000313" key="2">
    <source>
        <dbReference type="EMBL" id="EST45947.1"/>
    </source>
</evidence>
<gene>
    <name evidence="2" type="ORF">SS50377_13926</name>
    <name evidence="3" type="ORF">SS50377_24510</name>
</gene>
<proteinExistence type="predicted"/>
<dbReference type="EMBL" id="AUWU02000004">
    <property type="protein sequence ID" value="KAH0574552.1"/>
    <property type="molecule type" value="Genomic_DNA"/>
</dbReference>
<dbReference type="Proteomes" id="UP000018208">
    <property type="component" value="Unassembled WGS sequence"/>
</dbReference>
<feature type="compositionally biased region" description="Polar residues" evidence="1">
    <location>
        <begin position="328"/>
        <end position="349"/>
    </location>
</feature>
<dbReference type="InterPro" id="IPR011992">
    <property type="entry name" value="EF-hand-dom_pair"/>
</dbReference>